<feature type="compositionally biased region" description="Polar residues" evidence="1">
    <location>
        <begin position="370"/>
        <end position="383"/>
    </location>
</feature>
<reference evidence="4" key="1">
    <citation type="submission" date="2009-11" db="EMBL/GenBank/DDBJ databases">
        <authorList>
            <consortium name="The Broad Institute Genome Sequencing Platform"/>
            <person name="Ward D."/>
            <person name="Feldgarden M."/>
            <person name="Earl A."/>
            <person name="Young S.K."/>
            <person name="Zeng Q."/>
            <person name="Koehrsen M."/>
            <person name="Alvarado L."/>
            <person name="Berlin A."/>
            <person name="Bochicchio J."/>
            <person name="Borenstein D."/>
            <person name="Chapman S.B."/>
            <person name="Chen Z."/>
            <person name="Engels R."/>
            <person name="Freedman E."/>
            <person name="Gellesch M."/>
            <person name="Goldberg J."/>
            <person name="Griggs A."/>
            <person name="Gujja S."/>
            <person name="Heilman E."/>
            <person name="Heiman D."/>
            <person name="Hepburn T."/>
            <person name="Howarth C."/>
            <person name="Jen D."/>
            <person name="Larson L."/>
            <person name="Lewis B."/>
            <person name="Mehta T."/>
            <person name="Park D."/>
            <person name="Pearson M."/>
            <person name="Roberts A."/>
            <person name="Saif S."/>
            <person name="Shea T."/>
            <person name="Shenoy N."/>
            <person name="Sisk P."/>
            <person name="Stolte C."/>
            <person name="Sykes S."/>
            <person name="Thomson T."/>
            <person name="Walk T."/>
            <person name="White J."/>
            <person name="Yandava C."/>
            <person name="Izard J."/>
            <person name="Baranova O.V."/>
            <person name="Blanton J.M."/>
            <person name="Tanner A.C."/>
            <person name="Dewhirst F.E."/>
            <person name="Haas B."/>
            <person name="Nusbaum C."/>
            <person name="Birren B."/>
        </authorList>
    </citation>
    <scope>NUCLEOTIDE SEQUENCE [LARGE SCALE GENOMIC DNA]</scope>
    <source>
        <strain evidence="4">1-1 BBBD Race 1</strain>
    </source>
</reference>
<keyword evidence="6" id="KW-1185">Reference proteome</keyword>
<feature type="compositionally biased region" description="Polar residues" evidence="1">
    <location>
        <begin position="161"/>
        <end position="185"/>
    </location>
</feature>
<dbReference type="AlphaFoldDB" id="A0A0C4F2Q3"/>
<dbReference type="EnsemblFungi" id="PTTG_07374-t43_1">
    <property type="protein sequence ID" value="PTTG_07374-t43_1-p1"/>
    <property type="gene ID" value="PTTG_07374"/>
</dbReference>
<feature type="signal peptide" evidence="3">
    <location>
        <begin position="1"/>
        <end position="23"/>
    </location>
</feature>
<keyword evidence="2" id="KW-0812">Transmembrane</keyword>
<feature type="region of interest" description="Disordered" evidence="1">
    <location>
        <begin position="358"/>
        <end position="404"/>
    </location>
</feature>
<feature type="compositionally biased region" description="Polar residues" evidence="1">
    <location>
        <begin position="308"/>
        <end position="319"/>
    </location>
</feature>
<feature type="chain" id="PRO_5009386314" evidence="3">
    <location>
        <begin position="24"/>
        <end position="420"/>
    </location>
</feature>
<keyword evidence="2" id="KW-0472">Membrane</keyword>
<feature type="compositionally biased region" description="Low complexity" evidence="1">
    <location>
        <begin position="186"/>
        <end position="212"/>
    </location>
</feature>
<accession>A0A0C4F2Q3</accession>
<dbReference type="EMBL" id="ADAS02000001">
    <property type="protein sequence ID" value="OAW00048.1"/>
    <property type="molecule type" value="Genomic_DNA"/>
</dbReference>
<dbReference type="VEuPathDB" id="FungiDB:PTTG_07374"/>
<reference evidence="4" key="2">
    <citation type="submission" date="2016-05" db="EMBL/GenBank/DDBJ databases">
        <title>Comparative analysis highlights variable genome content of wheat rusts and divergence of the mating loci.</title>
        <authorList>
            <person name="Cuomo C.A."/>
            <person name="Bakkeren G."/>
            <person name="Szabo L."/>
            <person name="Khalil H."/>
            <person name="Joly D."/>
            <person name="Goldberg J."/>
            <person name="Young S."/>
            <person name="Zeng Q."/>
            <person name="Fellers J."/>
        </authorList>
    </citation>
    <scope>NUCLEOTIDE SEQUENCE [LARGE SCALE GENOMIC DNA]</scope>
    <source>
        <strain evidence="4">1-1 BBBD Race 1</strain>
    </source>
</reference>
<evidence type="ECO:0000313" key="5">
    <source>
        <dbReference type="EnsemblFungi" id="PTTG_07374-t43_1-p1"/>
    </source>
</evidence>
<organism evidence="4">
    <name type="scientific">Puccinia triticina (isolate 1-1 / race 1 (BBBD))</name>
    <name type="common">Brown leaf rust fungus</name>
    <dbReference type="NCBI Taxonomy" id="630390"/>
    <lineage>
        <taxon>Eukaryota</taxon>
        <taxon>Fungi</taxon>
        <taxon>Dikarya</taxon>
        <taxon>Basidiomycota</taxon>
        <taxon>Pucciniomycotina</taxon>
        <taxon>Pucciniomycetes</taxon>
        <taxon>Pucciniales</taxon>
        <taxon>Pucciniaceae</taxon>
        <taxon>Puccinia</taxon>
    </lineage>
</organism>
<feature type="region of interest" description="Disordered" evidence="1">
    <location>
        <begin position="108"/>
        <end position="218"/>
    </location>
</feature>
<evidence type="ECO:0000256" key="3">
    <source>
        <dbReference type="SAM" id="SignalP"/>
    </source>
</evidence>
<feature type="compositionally biased region" description="Polar residues" evidence="1">
    <location>
        <begin position="126"/>
        <end position="139"/>
    </location>
</feature>
<dbReference type="OMA" id="DQWHTES"/>
<feature type="region of interest" description="Disordered" evidence="1">
    <location>
        <begin position="308"/>
        <end position="329"/>
    </location>
</feature>
<evidence type="ECO:0000313" key="6">
    <source>
        <dbReference type="Proteomes" id="UP000005240"/>
    </source>
</evidence>
<reference evidence="5" key="4">
    <citation type="submission" date="2025-05" db="UniProtKB">
        <authorList>
            <consortium name="EnsemblFungi"/>
        </authorList>
    </citation>
    <scope>IDENTIFICATION</scope>
    <source>
        <strain evidence="5">isolate 1-1 / race 1 (BBBD)</strain>
    </source>
</reference>
<feature type="compositionally biased region" description="Basic and acidic residues" evidence="1">
    <location>
        <begin position="384"/>
        <end position="393"/>
    </location>
</feature>
<evidence type="ECO:0000256" key="1">
    <source>
        <dbReference type="SAM" id="MobiDB-lite"/>
    </source>
</evidence>
<keyword evidence="2" id="KW-1133">Transmembrane helix</keyword>
<protein>
    <submittedName>
        <fullName evidence="4 5">Uncharacterized protein</fullName>
    </submittedName>
</protein>
<proteinExistence type="predicted"/>
<keyword evidence="3" id="KW-0732">Signal</keyword>
<evidence type="ECO:0000256" key="2">
    <source>
        <dbReference type="SAM" id="Phobius"/>
    </source>
</evidence>
<dbReference type="STRING" id="630390.A0A0C4F2Q3"/>
<dbReference type="OrthoDB" id="2503018at2759"/>
<sequence>MTLPLLLLLGILHILLLLPQCLCHHQGITTRSLNQLEVSSHGTVPKLISPKVPNTLASSTTQFATNTFNSRRLGVRHRSSRHARIARRGLLPDISNFASNTFGGLFGNSNSQANGPPAQSGFAAGNSRQVTYPQDSQPFPSGDSRALMNGQPNALLPHPTQLPSSSTGSSKAQLPATTSTSLKAQATSASSHSHATTSSAPALTASSAAPSPTDGPTPPSVFERFGSLYKPSNRFAPLAVLLTVVFILGFLVSLMAILKCVAHKKRFANKKDYPTGFPWVEPGGSEANRTSSRQGLVHTKSYTSTRNSMTSSLHFSSGRQLGPEGQMTPNQTEYQLNELGSDVYSNYAWAATEMDLEKTLSSPSDEGPSSAATEDSNHVYTPNQERDQWHTESLDDGPCFIRGGKGELLEDSKVFKLGHP</sequence>
<name>A0A0C4F2Q3_PUCT1</name>
<evidence type="ECO:0000313" key="4">
    <source>
        <dbReference type="EMBL" id="OAW00048.1"/>
    </source>
</evidence>
<dbReference type="Proteomes" id="UP000005240">
    <property type="component" value="Unassembled WGS sequence"/>
</dbReference>
<feature type="transmembrane region" description="Helical" evidence="2">
    <location>
        <begin position="235"/>
        <end position="261"/>
    </location>
</feature>
<reference evidence="5 6" key="3">
    <citation type="journal article" date="2017" name="G3 (Bethesda)">
        <title>Comparative analysis highlights variable genome content of wheat rusts and divergence of the mating loci.</title>
        <authorList>
            <person name="Cuomo C.A."/>
            <person name="Bakkeren G."/>
            <person name="Khalil H.B."/>
            <person name="Panwar V."/>
            <person name="Joly D."/>
            <person name="Linning R."/>
            <person name="Sakthikumar S."/>
            <person name="Song X."/>
            <person name="Adiconis X."/>
            <person name="Fan L."/>
            <person name="Goldberg J.M."/>
            <person name="Levin J.Z."/>
            <person name="Young S."/>
            <person name="Zeng Q."/>
            <person name="Anikster Y."/>
            <person name="Bruce M."/>
            <person name="Wang M."/>
            <person name="Yin C."/>
            <person name="McCallum B."/>
            <person name="Szabo L.J."/>
            <person name="Hulbert S."/>
            <person name="Chen X."/>
            <person name="Fellers J.P."/>
        </authorList>
    </citation>
    <scope>NUCLEOTIDE SEQUENCE</scope>
    <source>
        <strain evidence="5">isolate 1-1 / race 1 (BBBD)</strain>
        <strain evidence="6">Isolate 1-1 / race 1 (BBBD)</strain>
    </source>
</reference>
<gene>
    <name evidence="4" type="ORF">PTTG_07374</name>
</gene>